<dbReference type="Proteomes" id="UP000019849">
    <property type="component" value="Unassembled WGS sequence"/>
</dbReference>
<evidence type="ECO:0000313" key="2">
    <source>
        <dbReference type="Proteomes" id="UP000019849"/>
    </source>
</evidence>
<proteinExistence type="predicted"/>
<comment type="caution">
    <text evidence="1">The sequence shown here is derived from an EMBL/GenBank/DDBJ whole genome shotgun (WGS) entry which is preliminary data.</text>
</comment>
<sequence>MAKLPPNFSMQAIPIEAAIEEGRPDDAKRLICEVLLSGKADKVVQRLAAEMIRPPKKGRGRPKSLPQHWFDIGSDYDDLRSRGMKYEDVMAELERRYGFADATLRKAIAFYNEARAAHDEATAEYYD</sequence>
<organism evidence="1 2">
    <name type="scientific">Aquamicrobium defluvii</name>
    <dbReference type="NCBI Taxonomy" id="69279"/>
    <lineage>
        <taxon>Bacteria</taxon>
        <taxon>Pseudomonadati</taxon>
        <taxon>Pseudomonadota</taxon>
        <taxon>Alphaproteobacteria</taxon>
        <taxon>Hyphomicrobiales</taxon>
        <taxon>Phyllobacteriaceae</taxon>
        <taxon>Aquamicrobium</taxon>
    </lineage>
</organism>
<evidence type="ECO:0000313" key="1">
    <source>
        <dbReference type="EMBL" id="EXL09985.1"/>
    </source>
</evidence>
<dbReference type="EMBL" id="JENY01000004">
    <property type="protein sequence ID" value="EXL09985.1"/>
    <property type="molecule type" value="Genomic_DNA"/>
</dbReference>
<dbReference type="AlphaFoldDB" id="A0A011VNP9"/>
<gene>
    <name evidence="1" type="ORF">BG36_17620</name>
</gene>
<accession>A0A011VNP9</accession>
<name>A0A011VNP9_9HYPH</name>
<protein>
    <submittedName>
        <fullName evidence="1">Uncharacterized protein</fullName>
    </submittedName>
</protein>
<reference evidence="1 2" key="1">
    <citation type="submission" date="2014-02" db="EMBL/GenBank/DDBJ databases">
        <title>Aquamicrobium defluvii Genome sequencing.</title>
        <authorList>
            <person name="Wang X."/>
        </authorList>
    </citation>
    <scope>NUCLEOTIDE SEQUENCE [LARGE SCALE GENOMIC DNA]</scope>
    <source>
        <strain evidence="1 2">W13Z1</strain>
    </source>
</reference>
<dbReference type="RefSeq" id="WP_035023652.1">
    <property type="nucleotide sequence ID" value="NZ_KK073879.1"/>
</dbReference>
<dbReference type="PATRIC" id="fig|69279.3.peg.746"/>
<dbReference type="HOGENOM" id="CLU_1965999_0_0_5"/>
<dbReference type="STRING" id="69279.BG36_17620"/>